<evidence type="ECO:0000313" key="2">
    <source>
        <dbReference type="Proteomes" id="UP000503264"/>
    </source>
</evidence>
<sequence length="105" mass="11643">MSVTPEILTKVASYFTTISHTPGRLRVRVSPKIKELSDTTDLSKLDETIAKINGIKDVKFNKIIGSVTIQYDSEIFTKNLWDDLLGGKNLDHLANKINAVARSIA</sequence>
<dbReference type="Proteomes" id="UP000503264">
    <property type="component" value="Chromosome"/>
</dbReference>
<organism evidence="1 2">
    <name type="scientific">Campylobacter mucosalis CCUG 21559</name>
    <dbReference type="NCBI Taxonomy" id="1032067"/>
    <lineage>
        <taxon>Bacteria</taxon>
        <taxon>Pseudomonadati</taxon>
        <taxon>Campylobacterota</taxon>
        <taxon>Epsilonproteobacteria</taxon>
        <taxon>Campylobacterales</taxon>
        <taxon>Campylobacteraceae</taxon>
        <taxon>Campylobacter</taxon>
    </lineage>
</organism>
<reference evidence="1 2" key="1">
    <citation type="submission" date="2016-07" db="EMBL/GenBank/DDBJ databases">
        <title>Comparative genomics of the Campylobacter concisus group.</title>
        <authorList>
            <person name="Miller W.G."/>
            <person name="Yee E."/>
            <person name="Chapman M.H."/>
            <person name="Huynh S."/>
            <person name="Bono J.L."/>
            <person name="On S.L.W."/>
            <person name="StLeger J."/>
            <person name="Foster G."/>
            <person name="Parker C.T."/>
        </authorList>
    </citation>
    <scope>NUCLEOTIDE SEQUENCE [LARGE SCALE GENOMIC DNA]</scope>
    <source>
        <strain evidence="1 2">CCUG 21559</strain>
    </source>
</reference>
<proteinExistence type="predicted"/>
<name>A0A6G5QH67_9BACT</name>
<evidence type="ECO:0000313" key="1">
    <source>
        <dbReference type="EMBL" id="QCD45001.1"/>
    </source>
</evidence>
<protein>
    <submittedName>
        <fullName evidence="1">Uncharacterized protein</fullName>
    </submittedName>
</protein>
<keyword evidence="2" id="KW-1185">Reference proteome</keyword>
<gene>
    <name evidence="1" type="ORF">CMUC_1235</name>
</gene>
<dbReference type="Pfam" id="PF19991">
    <property type="entry name" value="HMA_2"/>
    <property type="match status" value="1"/>
</dbReference>
<dbReference type="EMBL" id="CP012542">
    <property type="protein sequence ID" value="QCD45001.1"/>
    <property type="molecule type" value="Genomic_DNA"/>
</dbReference>
<accession>A0A6G5QH67</accession>
<dbReference type="RefSeq" id="WP_034967363.1">
    <property type="nucleotide sequence ID" value="NZ_CP012542.1"/>
</dbReference>
<dbReference type="AlphaFoldDB" id="A0A6G5QH67"/>